<dbReference type="PANTHER" id="PTHR21879:SF8">
    <property type="entry name" value="OSIRIS 23"/>
    <property type="match status" value="1"/>
</dbReference>
<dbReference type="GeneID" id="124293208"/>
<feature type="chain" id="PRO_5045310410" evidence="3">
    <location>
        <begin position="22"/>
        <end position="274"/>
    </location>
</feature>
<feature type="region of interest" description="Disordered" evidence="1">
    <location>
        <begin position="248"/>
        <end position="274"/>
    </location>
</feature>
<accession>A0ABM3FMI4</accession>
<dbReference type="PANTHER" id="PTHR21879">
    <property type="entry name" value="FI03362P-RELATED-RELATED"/>
    <property type="match status" value="1"/>
</dbReference>
<keyword evidence="2" id="KW-0472">Membrane</keyword>
<feature type="signal peptide" evidence="3">
    <location>
        <begin position="1"/>
        <end position="21"/>
    </location>
</feature>
<dbReference type="Pfam" id="PF07898">
    <property type="entry name" value="DUF1676"/>
    <property type="match status" value="1"/>
</dbReference>
<proteinExistence type="predicted"/>
<protein>
    <submittedName>
        <fullName evidence="5">Uncharacterized protein LOC124293208</fullName>
    </submittedName>
</protein>
<keyword evidence="2" id="KW-0812">Transmembrane</keyword>
<dbReference type="InterPro" id="IPR012464">
    <property type="entry name" value="DUF1676"/>
</dbReference>
<feature type="transmembrane region" description="Helical" evidence="2">
    <location>
        <begin position="178"/>
        <end position="195"/>
    </location>
</feature>
<reference evidence="5" key="1">
    <citation type="submission" date="2025-08" db="UniProtKB">
        <authorList>
            <consortium name="RefSeq"/>
        </authorList>
    </citation>
    <scope>IDENTIFICATION</scope>
    <source>
        <tissue evidence="5">Thorax and Abdomen</tissue>
    </source>
</reference>
<evidence type="ECO:0000313" key="5">
    <source>
        <dbReference type="RefSeq" id="XP_046589208.1"/>
    </source>
</evidence>
<keyword evidence="3" id="KW-0732">Signal</keyword>
<evidence type="ECO:0000313" key="4">
    <source>
        <dbReference type="Proteomes" id="UP000829291"/>
    </source>
</evidence>
<dbReference type="Proteomes" id="UP000829291">
    <property type="component" value="Chromosome 1"/>
</dbReference>
<evidence type="ECO:0000256" key="3">
    <source>
        <dbReference type="SAM" id="SignalP"/>
    </source>
</evidence>
<feature type="region of interest" description="Disordered" evidence="1">
    <location>
        <begin position="153"/>
        <end position="175"/>
    </location>
</feature>
<keyword evidence="2" id="KW-1133">Transmembrane helix</keyword>
<gene>
    <name evidence="5" type="primary">LOC124293208</name>
</gene>
<dbReference type="RefSeq" id="XP_046589208.1">
    <property type="nucleotide sequence ID" value="XM_046733252.1"/>
</dbReference>
<evidence type="ECO:0000256" key="2">
    <source>
        <dbReference type="SAM" id="Phobius"/>
    </source>
</evidence>
<sequence>MRLTAFKWSLVIFFLVKTTSSQDDEFSRWADGIRAVLDGCPRMPWGNFDSREILPALRHCLQLRAITAVDTLLMDDVIPILDGVNLVRYEDPHSNRTIADTKFDGDQTNNVEENISPENDKVWQRVVINKLTRLFRTHVLKIDVDEVSRATGLVPSNTDEKNGANINQGRRRRHKNRSMFPMMMMGFLFMGSILIPMGFQFLAVLGGKALILAKMALILSSIQGLKKIATSGVNYGLYHTPTVSESWHDRSTHQEIRPPIEPPYQTYFHGRSNQ</sequence>
<keyword evidence="4" id="KW-1185">Reference proteome</keyword>
<evidence type="ECO:0000256" key="1">
    <source>
        <dbReference type="SAM" id="MobiDB-lite"/>
    </source>
</evidence>
<feature type="compositionally biased region" description="Basic and acidic residues" evidence="1">
    <location>
        <begin position="248"/>
        <end position="258"/>
    </location>
</feature>
<organism evidence="4 5">
    <name type="scientific">Neodiprion lecontei</name>
    <name type="common">Redheaded pine sawfly</name>
    <dbReference type="NCBI Taxonomy" id="441921"/>
    <lineage>
        <taxon>Eukaryota</taxon>
        <taxon>Metazoa</taxon>
        <taxon>Ecdysozoa</taxon>
        <taxon>Arthropoda</taxon>
        <taxon>Hexapoda</taxon>
        <taxon>Insecta</taxon>
        <taxon>Pterygota</taxon>
        <taxon>Neoptera</taxon>
        <taxon>Endopterygota</taxon>
        <taxon>Hymenoptera</taxon>
        <taxon>Tenthredinoidea</taxon>
        <taxon>Diprionidae</taxon>
        <taxon>Diprioninae</taxon>
        <taxon>Neodiprion</taxon>
    </lineage>
</organism>
<name>A0ABM3FMI4_NEOLC</name>